<sequence length="120" mass="14032">MDVQTLVTQTVAQIRDIHFNDSSEEFLKCIIEFYSKRPTKSLRIATMDLMIETHKSLSLSKDAKEEHLIYKIYSRFKTSMKDRDEDDVKIIDAAKVPENTWLNAWECILLINDLSCSPFK</sequence>
<evidence type="ECO:0000313" key="1">
    <source>
        <dbReference type="Proteomes" id="UP000887578"/>
    </source>
</evidence>
<name>A0A914R2S9_9BILA</name>
<reference evidence="2" key="1">
    <citation type="submission" date="2022-11" db="UniProtKB">
        <authorList>
            <consortium name="WormBaseParasite"/>
        </authorList>
    </citation>
    <scope>IDENTIFICATION</scope>
</reference>
<protein>
    <submittedName>
        <fullName evidence="2">Uncharacterized protein</fullName>
    </submittedName>
</protein>
<dbReference type="AlphaFoldDB" id="A0A914R2S9"/>
<evidence type="ECO:0000313" key="2">
    <source>
        <dbReference type="WBParaSite" id="PDA_v2.g5730.t1"/>
    </source>
</evidence>
<dbReference type="WBParaSite" id="PDA_v2.g5730.t1">
    <property type="protein sequence ID" value="PDA_v2.g5730.t1"/>
    <property type="gene ID" value="PDA_v2.g5730"/>
</dbReference>
<accession>A0A914R2S9</accession>
<dbReference type="Proteomes" id="UP000887578">
    <property type="component" value="Unplaced"/>
</dbReference>
<keyword evidence="1" id="KW-1185">Reference proteome</keyword>
<organism evidence="1 2">
    <name type="scientific">Panagrolaimus davidi</name>
    <dbReference type="NCBI Taxonomy" id="227884"/>
    <lineage>
        <taxon>Eukaryota</taxon>
        <taxon>Metazoa</taxon>
        <taxon>Ecdysozoa</taxon>
        <taxon>Nematoda</taxon>
        <taxon>Chromadorea</taxon>
        <taxon>Rhabditida</taxon>
        <taxon>Tylenchina</taxon>
        <taxon>Panagrolaimomorpha</taxon>
        <taxon>Panagrolaimoidea</taxon>
        <taxon>Panagrolaimidae</taxon>
        <taxon>Panagrolaimus</taxon>
    </lineage>
</organism>
<proteinExistence type="predicted"/>